<evidence type="ECO:0000313" key="6">
    <source>
        <dbReference type="EMBL" id="KAL1865116.1"/>
    </source>
</evidence>
<keyword evidence="7" id="KW-1185">Reference proteome</keyword>
<comment type="subcellular location">
    <subcellularLocation>
        <location evidence="1">Nucleus</location>
        <location evidence="1">Nucleolus</location>
    </subcellularLocation>
</comment>
<proteinExistence type="inferred from homology"/>
<reference evidence="6 7" key="1">
    <citation type="journal article" date="2024" name="IMA Fungus">
        <title>IMA Genome - F19 : A genome assembly and annotation guide to empower mycologists, including annotated draft genome sequences of Ceratocystis pirilliformis, Diaporthe australafricana, Fusarium ophioides, Paecilomyces lecythidis, and Sporothrix stenoceras.</title>
        <authorList>
            <person name="Aylward J."/>
            <person name="Wilson A.M."/>
            <person name="Visagie C.M."/>
            <person name="Spraker J."/>
            <person name="Barnes I."/>
            <person name="Buitendag C."/>
            <person name="Ceriani C."/>
            <person name="Del Mar Angel L."/>
            <person name="du Plessis D."/>
            <person name="Fuchs T."/>
            <person name="Gasser K."/>
            <person name="Kramer D."/>
            <person name="Li W."/>
            <person name="Munsamy K."/>
            <person name="Piso A."/>
            <person name="Price J.L."/>
            <person name="Sonnekus B."/>
            <person name="Thomas C."/>
            <person name="van der Nest A."/>
            <person name="van Dijk A."/>
            <person name="van Heerden A."/>
            <person name="van Vuuren N."/>
            <person name="Yilmaz N."/>
            <person name="Duong T.A."/>
            <person name="van der Merwe N.A."/>
            <person name="Wingfield M.J."/>
            <person name="Wingfield B.D."/>
        </authorList>
    </citation>
    <scope>NUCLEOTIDE SEQUENCE [LARGE SCALE GENOMIC DNA]</scope>
    <source>
        <strain evidence="6 7">CMW 18167</strain>
    </source>
</reference>
<dbReference type="PANTHER" id="PTHR14577:SF0">
    <property type="entry name" value="NUCLEOLAR PROTEIN 12"/>
    <property type="match status" value="1"/>
</dbReference>
<protein>
    <recommendedName>
        <fullName evidence="8">Protein required for cell viability Rrp17</fullName>
    </recommendedName>
</protein>
<accession>A0ABR3WN60</accession>
<organism evidence="6 7">
    <name type="scientific">Paecilomyces lecythidis</name>
    <dbReference type="NCBI Taxonomy" id="3004212"/>
    <lineage>
        <taxon>Eukaryota</taxon>
        <taxon>Fungi</taxon>
        <taxon>Dikarya</taxon>
        <taxon>Ascomycota</taxon>
        <taxon>Pezizomycotina</taxon>
        <taxon>Eurotiomycetes</taxon>
        <taxon>Eurotiomycetidae</taxon>
        <taxon>Eurotiales</taxon>
        <taxon>Thermoascaceae</taxon>
        <taxon>Paecilomyces</taxon>
    </lineage>
</organism>
<feature type="compositionally biased region" description="Basic and acidic residues" evidence="5">
    <location>
        <begin position="186"/>
        <end position="195"/>
    </location>
</feature>
<feature type="compositionally biased region" description="Basic residues" evidence="5">
    <location>
        <begin position="196"/>
        <end position="205"/>
    </location>
</feature>
<sequence length="214" mass="25255">MGPQSKKRKLTAPVEEVTFDDSARHEFLTGFHKRKLQRAKHAQELAEKRAREERREQRKRLREERNAEFQRIVEENEKALRKLREESDSQSEEESDSNEEEWEGFEEPPAVDYEAEYIDEDKYTTVTVEEMDASKEGLYKAEKGESDEFSSRKGDTMPATTKSNSTTKKAKKAGDDKPKKKKKKFRYESKEDRKLARAKQKMSNKRKADARRER</sequence>
<comment type="caution">
    <text evidence="6">The sequence shown here is derived from an EMBL/GenBank/DDBJ whole genome shotgun (WGS) entry which is preliminary data.</text>
</comment>
<dbReference type="PANTHER" id="PTHR14577">
    <property type="entry name" value="NUCLEOLAR PROTEIN 12"/>
    <property type="match status" value="1"/>
</dbReference>
<feature type="compositionally biased region" description="Acidic residues" evidence="5">
    <location>
        <begin position="88"/>
        <end position="106"/>
    </location>
</feature>
<keyword evidence="4" id="KW-0539">Nucleus</keyword>
<feature type="compositionally biased region" description="Basic and acidic residues" evidence="5">
    <location>
        <begin position="132"/>
        <end position="155"/>
    </location>
</feature>
<evidence type="ECO:0008006" key="8">
    <source>
        <dbReference type="Google" id="ProtNLM"/>
    </source>
</evidence>
<evidence type="ECO:0000256" key="1">
    <source>
        <dbReference type="ARBA" id="ARBA00004604"/>
    </source>
</evidence>
<dbReference type="Pfam" id="PF09805">
    <property type="entry name" value="Nop25"/>
    <property type="match status" value="1"/>
</dbReference>
<evidence type="ECO:0000256" key="2">
    <source>
        <dbReference type="ARBA" id="ARBA00007175"/>
    </source>
</evidence>
<keyword evidence="3" id="KW-0175">Coiled coil</keyword>
<dbReference type="Proteomes" id="UP001583193">
    <property type="component" value="Unassembled WGS sequence"/>
</dbReference>
<name>A0ABR3WN60_9EURO</name>
<feature type="compositionally biased region" description="Basic and acidic residues" evidence="5">
    <location>
        <begin position="41"/>
        <end position="87"/>
    </location>
</feature>
<comment type="similarity">
    <text evidence="2">Belongs to the RRP17 family.</text>
</comment>
<evidence type="ECO:0000256" key="3">
    <source>
        <dbReference type="ARBA" id="ARBA00023054"/>
    </source>
</evidence>
<evidence type="ECO:0000256" key="5">
    <source>
        <dbReference type="SAM" id="MobiDB-lite"/>
    </source>
</evidence>
<gene>
    <name evidence="6" type="ORF">Plec18167_009519</name>
</gene>
<evidence type="ECO:0000313" key="7">
    <source>
        <dbReference type="Proteomes" id="UP001583193"/>
    </source>
</evidence>
<feature type="region of interest" description="Disordered" evidence="5">
    <location>
        <begin position="39"/>
        <end position="214"/>
    </location>
</feature>
<dbReference type="EMBL" id="JAVDPF010000064">
    <property type="protein sequence ID" value="KAL1865116.1"/>
    <property type="molecule type" value="Genomic_DNA"/>
</dbReference>
<evidence type="ECO:0000256" key="4">
    <source>
        <dbReference type="ARBA" id="ARBA00023242"/>
    </source>
</evidence>
<dbReference type="InterPro" id="IPR019186">
    <property type="entry name" value="Nucleolar_protein_12"/>
</dbReference>